<evidence type="ECO:0000313" key="2">
    <source>
        <dbReference type="Proteomes" id="UP000007646"/>
    </source>
</evidence>
<organism evidence="1 2">
    <name type="scientific">Loxodonta africana</name>
    <name type="common">African elephant</name>
    <dbReference type="NCBI Taxonomy" id="9785"/>
    <lineage>
        <taxon>Eukaryota</taxon>
        <taxon>Metazoa</taxon>
        <taxon>Chordata</taxon>
        <taxon>Craniata</taxon>
        <taxon>Vertebrata</taxon>
        <taxon>Euteleostomi</taxon>
        <taxon>Mammalia</taxon>
        <taxon>Eutheria</taxon>
        <taxon>Afrotheria</taxon>
        <taxon>Proboscidea</taxon>
        <taxon>Elephantidae</taxon>
        <taxon>Loxodonta</taxon>
    </lineage>
</organism>
<name>G3U0K7_LOXAF</name>
<keyword evidence="2" id="KW-1185">Reference proteome</keyword>
<dbReference type="HOGENOM" id="CLU_3210109_0_0_1"/>
<sequence>ISESPPELFYSYFLKSDFNAPHSTSPTLSAAATAAPFHLVAASGS</sequence>
<evidence type="ECO:0000313" key="1">
    <source>
        <dbReference type="Ensembl" id="ENSLAFP00000021365.1"/>
    </source>
</evidence>
<dbReference type="InParanoid" id="G3U0K7"/>
<proteinExistence type="predicted"/>
<dbReference type="Ensembl" id="ENSLAFT00000026431.1">
    <property type="protein sequence ID" value="ENSLAFP00000021365.1"/>
    <property type="gene ID" value="ENSLAFG00000029702.1"/>
</dbReference>
<accession>G3U0K7</accession>
<reference evidence="1" key="3">
    <citation type="submission" date="2025-09" db="UniProtKB">
        <authorList>
            <consortium name="Ensembl"/>
        </authorList>
    </citation>
    <scope>IDENTIFICATION</scope>
    <source>
        <strain evidence="1">Isolate ISIS603380</strain>
    </source>
</reference>
<reference evidence="1" key="2">
    <citation type="submission" date="2025-08" db="UniProtKB">
        <authorList>
            <consortium name="Ensembl"/>
        </authorList>
    </citation>
    <scope>IDENTIFICATION</scope>
    <source>
        <strain evidence="1">Isolate ISIS603380</strain>
    </source>
</reference>
<dbReference type="Proteomes" id="UP000007646">
    <property type="component" value="Unassembled WGS sequence"/>
</dbReference>
<protein>
    <submittedName>
        <fullName evidence="1">Uncharacterized protein</fullName>
    </submittedName>
</protein>
<reference evidence="1 2" key="1">
    <citation type="submission" date="2009-06" db="EMBL/GenBank/DDBJ databases">
        <title>The Genome Sequence of Loxodonta africana (African elephant).</title>
        <authorList>
            <person name="Di Palma F."/>
            <person name="Heiman D."/>
            <person name="Young S."/>
            <person name="Johnson J."/>
            <person name="Lander E.S."/>
            <person name="Lindblad-Toh K."/>
        </authorList>
    </citation>
    <scope>NUCLEOTIDE SEQUENCE [LARGE SCALE GENOMIC DNA]</scope>
    <source>
        <strain evidence="1 2">Isolate ISIS603380</strain>
    </source>
</reference>
<dbReference type="AlphaFoldDB" id="G3U0K7"/>